<organism evidence="4 5">
    <name type="scientific">Basidiobolus ranarum</name>
    <dbReference type="NCBI Taxonomy" id="34480"/>
    <lineage>
        <taxon>Eukaryota</taxon>
        <taxon>Fungi</taxon>
        <taxon>Fungi incertae sedis</taxon>
        <taxon>Zoopagomycota</taxon>
        <taxon>Entomophthoromycotina</taxon>
        <taxon>Basidiobolomycetes</taxon>
        <taxon>Basidiobolales</taxon>
        <taxon>Basidiobolaceae</taxon>
        <taxon>Basidiobolus</taxon>
    </lineage>
</organism>
<comment type="similarity">
    <text evidence="1">Belongs to the oxygen-dependent FAD-linked oxidoreductase family.</text>
</comment>
<protein>
    <recommendedName>
        <fullName evidence="3">Berberine/berberine-like domain-containing protein</fullName>
    </recommendedName>
</protein>
<evidence type="ECO:0000313" key="4">
    <source>
        <dbReference type="EMBL" id="KAK9693063.1"/>
    </source>
</evidence>
<comment type="caution">
    <text evidence="4">The sequence shown here is derived from an EMBL/GenBank/DDBJ whole genome shotgun (WGS) entry which is preliminary data.</text>
</comment>
<evidence type="ECO:0000259" key="3">
    <source>
        <dbReference type="Pfam" id="PF08031"/>
    </source>
</evidence>
<reference evidence="4 5" key="1">
    <citation type="submission" date="2023-04" db="EMBL/GenBank/DDBJ databases">
        <title>Genome of Basidiobolus ranarum AG-B5.</title>
        <authorList>
            <person name="Stajich J.E."/>
            <person name="Carter-House D."/>
            <person name="Gryganskyi A."/>
        </authorList>
    </citation>
    <scope>NUCLEOTIDE SEQUENCE [LARGE SCALE GENOMIC DNA]</scope>
    <source>
        <strain evidence="4 5">AG-B5</strain>
    </source>
</reference>
<accession>A0ABR2VQV4</accession>
<dbReference type="Proteomes" id="UP001479436">
    <property type="component" value="Unassembled WGS sequence"/>
</dbReference>
<keyword evidence="5" id="KW-1185">Reference proteome</keyword>
<dbReference type="Gene3D" id="3.30.465.10">
    <property type="match status" value="1"/>
</dbReference>
<feature type="domain" description="Berberine/berberine-like" evidence="3">
    <location>
        <begin position="132"/>
        <end position="172"/>
    </location>
</feature>
<gene>
    <name evidence="4" type="ORF">K7432_014073</name>
</gene>
<evidence type="ECO:0000313" key="5">
    <source>
        <dbReference type="Proteomes" id="UP001479436"/>
    </source>
</evidence>
<dbReference type="Gene3D" id="3.40.462.20">
    <property type="match status" value="1"/>
</dbReference>
<dbReference type="EMBL" id="JASJQH010008384">
    <property type="protein sequence ID" value="KAK9693063.1"/>
    <property type="molecule type" value="Genomic_DNA"/>
</dbReference>
<dbReference type="Pfam" id="PF08031">
    <property type="entry name" value="BBE"/>
    <property type="match status" value="1"/>
</dbReference>
<dbReference type="InterPro" id="IPR012951">
    <property type="entry name" value="BBE"/>
</dbReference>
<sequence length="188" mass="21249">MRGVAISYPTFYSWYQAIITETSGSVTALGSRLIPRKNFETDEKISQFTDTLLKVQGQNKEIPILGHLVAGGAVSHSKEETSVLPAWRDALWHIVVSNGWSDNSTIAEQHEIARNITRTTKFLRDITPGSGSYLNEADVNEPEWQQSFFGNNYPRLKVIKMKYDPSGLFMCRKCVGSEEWSEDLNCRV</sequence>
<keyword evidence="2" id="KW-0560">Oxidoreductase</keyword>
<evidence type="ECO:0000256" key="2">
    <source>
        <dbReference type="ARBA" id="ARBA00023002"/>
    </source>
</evidence>
<proteinExistence type="inferred from homology"/>
<dbReference type="InterPro" id="IPR050432">
    <property type="entry name" value="FAD-linked_Oxidoreductases_BP"/>
</dbReference>
<dbReference type="PANTHER" id="PTHR13878:SF91">
    <property type="entry name" value="FAD BINDING DOMAIN PROTEIN (AFU_ORTHOLOGUE AFUA_6G12070)-RELATED"/>
    <property type="match status" value="1"/>
</dbReference>
<dbReference type="InterPro" id="IPR016169">
    <property type="entry name" value="FAD-bd_PCMH_sub2"/>
</dbReference>
<evidence type="ECO:0000256" key="1">
    <source>
        <dbReference type="ARBA" id="ARBA00005466"/>
    </source>
</evidence>
<dbReference type="PANTHER" id="PTHR13878">
    <property type="entry name" value="GULONOLACTONE OXIDASE"/>
    <property type="match status" value="1"/>
</dbReference>
<name>A0ABR2VQV4_9FUNG</name>